<feature type="transmembrane region" description="Helical" evidence="2">
    <location>
        <begin position="97"/>
        <end position="119"/>
    </location>
</feature>
<dbReference type="Proteomes" id="UP000265520">
    <property type="component" value="Unassembled WGS sequence"/>
</dbReference>
<reference evidence="3 4" key="1">
    <citation type="journal article" date="2018" name="Front. Plant Sci.">
        <title>Red Clover (Trifolium pratense) and Zigzag Clover (T. medium) - A Picture of Genomic Similarities and Differences.</title>
        <authorList>
            <person name="Dluhosova J."/>
            <person name="Istvanek J."/>
            <person name="Nedelnik J."/>
            <person name="Repkova J."/>
        </authorList>
    </citation>
    <scope>NUCLEOTIDE SEQUENCE [LARGE SCALE GENOMIC DNA]</scope>
    <source>
        <strain evidence="4">cv. 10/8</strain>
        <tissue evidence="3">Leaf</tissue>
    </source>
</reference>
<feature type="region of interest" description="Disordered" evidence="1">
    <location>
        <begin position="1"/>
        <end position="26"/>
    </location>
</feature>
<protein>
    <submittedName>
        <fullName evidence="3">Uncharacterized protein</fullName>
    </submittedName>
</protein>
<evidence type="ECO:0000256" key="1">
    <source>
        <dbReference type="SAM" id="MobiDB-lite"/>
    </source>
</evidence>
<evidence type="ECO:0000313" key="4">
    <source>
        <dbReference type="Proteomes" id="UP000265520"/>
    </source>
</evidence>
<comment type="caution">
    <text evidence="3">The sequence shown here is derived from an EMBL/GenBank/DDBJ whole genome shotgun (WGS) entry which is preliminary data.</text>
</comment>
<sequence length="122" mass="13772">MEVEPPEEVNVQPPPEVKVKQSPKPNKSLCHKWDFLVSCLAIFLWRENVNASAMGNGILFNGKVANTEEAVDGTKRVSWSRFICVEGRNKNLVYSNWCLIIHCLAFIGSNLFMLSQHLLLAD</sequence>
<keyword evidence="4" id="KW-1185">Reference proteome</keyword>
<name>A0A392P5F1_9FABA</name>
<evidence type="ECO:0000313" key="3">
    <source>
        <dbReference type="EMBL" id="MCI07278.1"/>
    </source>
</evidence>
<dbReference type="AlphaFoldDB" id="A0A392P5F1"/>
<keyword evidence="2" id="KW-0472">Membrane</keyword>
<keyword evidence="2" id="KW-1133">Transmembrane helix</keyword>
<dbReference type="EMBL" id="LXQA010064827">
    <property type="protein sequence ID" value="MCI07278.1"/>
    <property type="molecule type" value="Genomic_DNA"/>
</dbReference>
<evidence type="ECO:0000256" key="2">
    <source>
        <dbReference type="SAM" id="Phobius"/>
    </source>
</evidence>
<proteinExistence type="predicted"/>
<keyword evidence="2" id="KW-0812">Transmembrane</keyword>
<accession>A0A392P5F1</accession>
<organism evidence="3 4">
    <name type="scientific">Trifolium medium</name>
    <dbReference type="NCBI Taxonomy" id="97028"/>
    <lineage>
        <taxon>Eukaryota</taxon>
        <taxon>Viridiplantae</taxon>
        <taxon>Streptophyta</taxon>
        <taxon>Embryophyta</taxon>
        <taxon>Tracheophyta</taxon>
        <taxon>Spermatophyta</taxon>
        <taxon>Magnoliopsida</taxon>
        <taxon>eudicotyledons</taxon>
        <taxon>Gunneridae</taxon>
        <taxon>Pentapetalae</taxon>
        <taxon>rosids</taxon>
        <taxon>fabids</taxon>
        <taxon>Fabales</taxon>
        <taxon>Fabaceae</taxon>
        <taxon>Papilionoideae</taxon>
        <taxon>50 kb inversion clade</taxon>
        <taxon>NPAAA clade</taxon>
        <taxon>Hologalegina</taxon>
        <taxon>IRL clade</taxon>
        <taxon>Trifolieae</taxon>
        <taxon>Trifolium</taxon>
    </lineage>
</organism>